<reference evidence="2" key="2">
    <citation type="submission" date="2020-09" db="EMBL/GenBank/DDBJ databases">
        <authorList>
            <person name="Sun Q."/>
            <person name="Ohkuma M."/>
        </authorList>
    </citation>
    <scope>NUCLEOTIDE SEQUENCE</scope>
    <source>
        <strain evidence="2">JCM 4784</strain>
    </source>
</reference>
<reference evidence="2" key="1">
    <citation type="journal article" date="2014" name="Int. J. Syst. Evol. Microbiol.">
        <title>Complete genome sequence of Corynebacterium casei LMG S-19264T (=DSM 44701T), isolated from a smear-ripened cheese.</title>
        <authorList>
            <consortium name="US DOE Joint Genome Institute (JGI-PGF)"/>
            <person name="Walter F."/>
            <person name="Albersmeier A."/>
            <person name="Kalinowski J."/>
            <person name="Ruckert C."/>
        </authorList>
    </citation>
    <scope>NUCLEOTIDE SEQUENCE</scope>
    <source>
        <strain evidence="2">JCM 4784</strain>
    </source>
</reference>
<dbReference type="RefSeq" id="WP_190135349.1">
    <property type="nucleotide sequence ID" value="NZ_BNBT01000018.1"/>
</dbReference>
<comment type="caution">
    <text evidence="2">The sequence shown here is derived from an EMBL/GenBank/DDBJ whole genome shotgun (WGS) entry which is preliminary data.</text>
</comment>
<organism evidence="2 3">
    <name type="scientific">Streptomyces longispororuber</name>
    <dbReference type="NCBI Taxonomy" id="68230"/>
    <lineage>
        <taxon>Bacteria</taxon>
        <taxon>Bacillati</taxon>
        <taxon>Actinomycetota</taxon>
        <taxon>Actinomycetes</taxon>
        <taxon>Kitasatosporales</taxon>
        <taxon>Streptomycetaceae</taxon>
        <taxon>Streptomyces</taxon>
    </lineage>
</organism>
<proteinExistence type="predicted"/>
<evidence type="ECO:0000313" key="3">
    <source>
        <dbReference type="Proteomes" id="UP000608024"/>
    </source>
</evidence>
<dbReference type="EMBL" id="BNBT01000018">
    <property type="protein sequence ID" value="GHE49190.1"/>
    <property type="molecule type" value="Genomic_DNA"/>
</dbReference>
<name>A0A918ZFV0_9ACTN</name>
<evidence type="ECO:0000256" key="1">
    <source>
        <dbReference type="SAM" id="MobiDB-lite"/>
    </source>
</evidence>
<keyword evidence="3" id="KW-1185">Reference proteome</keyword>
<gene>
    <name evidence="2" type="ORF">GCM10018785_18430</name>
</gene>
<sequence>MIPQFAEIRTLRKATAVMRHSPGLRRVLTDPVLDHRSGSATGTRSGPDAGSGFVGVWR</sequence>
<dbReference type="AlphaFoldDB" id="A0A918ZFV0"/>
<dbReference type="Proteomes" id="UP000608024">
    <property type="component" value="Unassembled WGS sequence"/>
</dbReference>
<accession>A0A918ZFV0</accession>
<feature type="region of interest" description="Disordered" evidence="1">
    <location>
        <begin position="28"/>
        <end position="58"/>
    </location>
</feature>
<evidence type="ECO:0000313" key="2">
    <source>
        <dbReference type="EMBL" id="GHE49190.1"/>
    </source>
</evidence>
<protein>
    <submittedName>
        <fullName evidence="2">Uncharacterized protein</fullName>
    </submittedName>
</protein>